<reference evidence="3" key="2">
    <citation type="submission" date="2015-01" db="EMBL/GenBank/DDBJ databases">
        <title>Evolutionary Origins and Diversification of the Mycorrhizal Mutualists.</title>
        <authorList>
            <consortium name="DOE Joint Genome Institute"/>
            <consortium name="Mycorrhizal Genomics Consortium"/>
            <person name="Kohler A."/>
            <person name="Kuo A."/>
            <person name="Nagy L.G."/>
            <person name="Floudas D."/>
            <person name="Copeland A."/>
            <person name="Barry K.W."/>
            <person name="Cichocki N."/>
            <person name="Veneault-Fourrey C."/>
            <person name="LaButti K."/>
            <person name="Lindquist E.A."/>
            <person name="Lipzen A."/>
            <person name="Lundell T."/>
            <person name="Morin E."/>
            <person name="Murat C."/>
            <person name="Riley R."/>
            <person name="Ohm R."/>
            <person name="Sun H."/>
            <person name="Tunlid A."/>
            <person name="Henrissat B."/>
            <person name="Grigoriev I.V."/>
            <person name="Hibbett D.S."/>
            <person name="Martin F."/>
        </authorList>
    </citation>
    <scope>NUCLEOTIDE SEQUENCE [LARGE SCALE GENOMIC DNA]</scope>
    <source>
        <strain evidence="3">Zn</strain>
    </source>
</reference>
<reference evidence="2 3" key="1">
    <citation type="submission" date="2014-04" db="EMBL/GenBank/DDBJ databases">
        <authorList>
            <consortium name="DOE Joint Genome Institute"/>
            <person name="Kuo A."/>
            <person name="Martino E."/>
            <person name="Perotto S."/>
            <person name="Kohler A."/>
            <person name="Nagy L.G."/>
            <person name="Floudas D."/>
            <person name="Copeland A."/>
            <person name="Barry K.W."/>
            <person name="Cichocki N."/>
            <person name="Veneault-Fourrey C."/>
            <person name="LaButti K."/>
            <person name="Lindquist E.A."/>
            <person name="Lipzen A."/>
            <person name="Lundell T."/>
            <person name="Morin E."/>
            <person name="Murat C."/>
            <person name="Sun H."/>
            <person name="Tunlid A."/>
            <person name="Henrissat B."/>
            <person name="Grigoriev I.V."/>
            <person name="Hibbett D.S."/>
            <person name="Martin F."/>
            <person name="Nordberg H.P."/>
            <person name="Cantor M.N."/>
            <person name="Hua S.X."/>
        </authorList>
    </citation>
    <scope>NUCLEOTIDE SEQUENCE [LARGE SCALE GENOMIC DNA]</scope>
    <source>
        <strain evidence="2 3">Zn</strain>
    </source>
</reference>
<feature type="region of interest" description="Disordered" evidence="1">
    <location>
        <begin position="60"/>
        <end position="86"/>
    </location>
</feature>
<evidence type="ECO:0000313" key="3">
    <source>
        <dbReference type="Proteomes" id="UP000054321"/>
    </source>
</evidence>
<accession>A0A0C3H317</accession>
<protein>
    <submittedName>
        <fullName evidence="2">Uncharacterized protein</fullName>
    </submittedName>
</protein>
<dbReference type="AlphaFoldDB" id="A0A0C3H317"/>
<organism evidence="2 3">
    <name type="scientific">Oidiodendron maius (strain Zn)</name>
    <dbReference type="NCBI Taxonomy" id="913774"/>
    <lineage>
        <taxon>Eukaryota</taxon>
        <taxon>Fungi</taxon>
        <taxon>Dikarya</taxon>
        <taxon>Ascomycota</taxon>
        <taxon>Pezizomycotina</taxon>
        <taxon>Leotiomycetes</taxon>
        <taxon>Leotiomycetes incertae sedis</taxon>
        <taxon>Myxotrichaceae</taxon>
        <taxon>Oidiodendron</taxon>
    </lineage>
</organism>
<evidence type="ECO:0000256" key="1">
    <source>
        <dbReference type="SAM" id="MobiDB-lite"/>
    </source>
</evidence>
<gene>
    <name evidence="2" type="ORF">OIDMADRAFT_57300</name>
</gene>
<dbReference type="EMBL" id="KN832881">
    <property type="protein sequence ID" value="KIM97784.1"/>
    <property type="molecule type" value="Genomic_DNA"/>
</dbReference>
<dbReference type="Proteomes" id="UP000054321">
    <property type="component" value="Unassembled WGS sequence"/>
</dbReference>
<evidence type="ECO:0000313" key="2">
    <source>
        <dbReference type="EMBL" id="KIM97784.1"/>
    </source>
</evidence>
<sequence>MFAAGPRIDARTVGLDTSLPADLTACLHVPALSLAMSSCIEARPAAVTGRLVIHYGLSETDTPYGRPSRSPLDLAPSYPPGEHPHDKKRLTRYYCTEYLWYEYSGWYVLRVAAR</sequence>
<proteinExistence type="predicted"/>
<name>A0A0C3H317_OIDMZ</name>
<dbReference type="InParanoid" id="A0A0C3H317"/>
<keyword evidence="3" id="KW-1185">Reference proteome</keyword>
<dbReference type="HOGENOM" id="CLU_2121749_0_0_1"/>